<dbReference type="CDD" id="cd08946">
    <property type="entry name" value="SDR_e"/>
    <property type="match status" value="1"/>
</dbReference>
<dbReference type="InterPro" id="IPR050177">
    <property type="entry name" value="Lipid_A_modif_metabolic_enz"/>
</dbReference>
<gene>
    <name evidence="2" type="ORF">POF43_013625</name>
</gene>
<accession>A0ABT6W2L5</accession>
<dbReference type="Pfam" id="PF01370">
    <property type="entry name" value="Epimerase"/>
    <property type="match status" value="1"/>
</dbReference>
<evidence type="ECO:0000313" key="3">
    <source>
        <dbReference type="Proteomes" id="UP001156398"/>
    </source>
</evidence>
<feature type="domain" description="NAD-dependent epimerase/dehydratase" evidence="1">
    <location>
        <begin position="20"/>
        <end position="252"/>
    </location>
</feature>
<sequence length="327" mass="34767">MAVVDGHRLAVATDEAPRRVIVMGGTGFLGRHAVAAFAAAGVDVLAVSRQATLATAGCRSCHLDMLDGSPAELARIIDAERPVAVVNAAGVAWSPSPEHMEQGNHQLVEWLLSALDHAAWKPRLVHLGSMHEYAPQPVGSSLDEWGSVRPTTQYGRTKLLGTRAVLEAAAAGRTDAVVLRLSNVIGAGSPPNSLLGRVAQQLKEASRTSGPAVIRVAPLRAHRDFVDVRDTSEAIMCAATAPIGARRVFNIGRGEAVHVRSLVDQLIAASGIAAEVVEEDAGGSTRPPTDPDWMRVDIRLARRLLGWSPWRGPDVSVQELWKATMSE</sequence>
<dbReference type="Gene3D" id="3.40.50.720">
    <property type="entry name" value="NAD(P)-binding Rossmann-like Domain"/>
    <property type="match status" value="1"/>
</dbReference>
<dbReference type="InterPro" id="IPR001509">
    <property type="entry name" value="Epimerase_deHydtase"/>
</dbReference>
<dbReference type="SUPFAM" id="SSF51735">
    <property type="entry name" value="NAD(P)-binding Rossmann-fold domains"/>
    <property type="match status" value="1"/>
</dbReference>
<evidence type="ECO:0000313" key="2">
    <source>
        <dbReference type="EMBL" id="MDI5963741.1"/>
    </source>
</evidence>
<protein>
    <submittedName>
        <fullName evidence="2">NAD(P)-dependent oxidoreductase</fullName>
    </submittedName>
</protein>
<dbReference type="PANTHER" id="PTHR43245">
    <property type="entry name" value="BIFUNCTIONAL POLYMYXIN RESISTANCE PROTEIN ARNA"/>
    <property type="match status" value="1"/>
</dbReference>
<dbReference type="InterPro" id="IPR036291">
    <property type="entry name" value="NAD(P)-bd_dom_sf"/>
</dbReference>
<dbReference type="Proteomes" id="UP001156398">
    <property type="component" value="Unassembled WGS sequence"/>
</dbReference>
<keyword evidence="3" id="KW-1185">Reference proteome</keyword>
<reference evidence="2 3" key="1">
    <citation type="submission" date="2023-05" db="EMBL/GenBank/DDBJ databases">
        <title>Streptantibioticus silvisoli sp. nov., acidotolerant actinomycetes 1 from pine litter.</title>
        <authorList>
            <person name="Swiecimska M."/>
            <person name="Golinska P."/>
            <person name="Sangal V."/>
            <person name="Wachnowicz B."/>
            <person name="Goodfellow M."/>
        </authorList>
    </citation>
    <scope>NUCLEOTIDE SEQUENCE [LARGE SCALE GENOMIC DNA]</scope>
    <source>
        <strain evidence="2 3">SL54</strain>
    </source>
</reference>
<dbReference type="RefSeq" id="WP_271322305.1">
    <property type="nucleotide sequence ID" value="NZ_JAAGKO020000017.1"/>
</dbReference>
<organism evidence="2 3">
    <name type="scientific">Streptantibioticus silvisoli</name>
    <dbReference type="NCBI Taxonomy" id="2705255"/>
    <lineage>
        <taxon>Bacteria</taxon>
        <taxon>Bacillati</taxon>
        <taxon>Actinomycetota</taxon>
        <taxon>Actinomycetes</taxon>
        <taxon>Kitasatosporales</taxon>
        <taxon>Streptomycetaceae</taxon>
        <taxon>Streptantibioticus</taxon>
    </lineage>
</organism>
<comment type="caution">
    <text evidence="2">The sequence shown here is derived from an EMBL/GenBank/DDBJ whole genome shotgun (WGS) entry which is preliminary data.</text>
</comment>
<proteinExistence type="predicted"/>
<name>A0ABT6W2L5_9ACTN</name>
<dbReference type="EMBL" id="JAAGKO020000017">
    <property type="protein sequence ID" value="MDI5963741.1"/>
    <property type="molecule type" value="Genomic_DNA"/>
</dbReference>
<evidence type="ECO:0000259" key="1">
    <source>
        <dbReference type="Pfam" id="PF01370"/>
    </source>
</evidence>
<dbReference type="PANTHER" id="PTHR43245:SF13">
    <property type="entry name" value="UDP-D-APIOSE_UDP-D-XYLOSE SYNTHASE 2"/>
    <property type="match status" value="1"/>
</dbReference>